<dbReference type="Proteomes" id="UP000299102">
    <property type="component" value="Unassembled WGS sequence"/>
</dbReference>
<name>A0A4C1TJ40_EUMVA</name>
<protein>
    <submittedName>
        <fullName evidence="2">Uncharacterized protein</fullName>
    </submittedName>
</protein>
<comment type="caution">
    <text evidence="2">The sequence shown here is derived from an EMBL/GenBank/DDBJ whole genome shotgun (WGS) entry which is preliminary data.</text>
</comment>
<dbReference type="EMBL" id="BGZK01000057">
    <property type="protein sequence ID" value="GBP13418.1"/>
    <property type="molecule type" value="Genomic_DNA"/>
</dbReference>
<gene>
    <name evidence="2" type="ORF">EVAR_4176_1</name>
</gene>
<feature type="compositionally biased region" description="Polar residues" evidence="1">
    <location>
        <begin position="88"/>
        <end position="99"/>
    </location>
</feature>
<organism evidence="2 3">
    <name type="scientific">Eumeta variegata</name>
    <name type="common">Bagworm moth</name>
    <name type="synonym">Eumeta japonica</name>
    <dbReference type="NCBI Taxonomy" id="151549"/>
    <lineage>
        <taxon>Eukaryota</taxon>
        <taxon>Metazoa</taxon>
        <taxon>Ecdysozoa</taxon>
        <taxon>Arthropoda</taxon>
        <taxon>Hexapoda</taxon>
        <taxon>Insecta</taxon>
        <taxon>Pterygota</taxon>
        <taxon>Neoptera</taxon>
        <taxon>Endopterygota</taxon>
        <taxon>Lepidoptera</taxon>
        <taxon>Glossata</taxon>
        <taxon>Ditrysia</taxon>
        <taxon>Tineoidea</taxon>
        <taxon>Psychidae</taxon>
        <taxon>Oiketicinae</taxon>
        <taxon>Eumeta</taxon>
    </lineage>
</organism>
<evidence type="ECO:0000313" key="3">
    <source>
        <dbReference type="Proteomes" id="UP000299102"/>
    </source>
</evidence>
<accession>A0A4C1TJ40</accession>
<reference evidence="2 3" key="1">
    <citation type="journal article" date="2019" name="Commun. Biol.">
        <title>The bagworm genome reveals a unique fibroin gene that provides high tensile strength.</title>
        <authorList>
            <person name="Kono N."/>
            <person name="Nakamura H."/>
            <person name="Ohtoshi R."/>
            <person name="Tomita M."/>
            <person name="Numata K."/>
            <person name="Arakawa K."/>
        </authorList>
    </citation>
    <scope>NUCLEOTIDE SEQUENCE [LARGE SCALE GENOMIC DNA]</scope>
</reference>
<evidence type="ECO:0000313" key="2">
    <source>
        <dbReference type="EMBL" id="GBP13418.1"/>
    </source>
</evidence>
<dbReference type="AlphaFoldDB" id="A0A4C1TJ40"/>
<proteinExistence type="predicted"/>
<evidence type="ECO:0000256" key="1">
    <source>
        <dbReference type="SAM" id="MobiDB-lite"/>
    </source>
</evidence>
<feature type="region of interest" description="Disordered" evidence="1">
    <location>
        <begin position="79"/>
        <end position="113"/>
    </location>
</feature>
<sequence length="140" mass="15177">MRPSLSLRASLQKGRTGTVLTAMPNPGVLIAQSLIGLRSALAHGSPTTNLHVCCVVVTTPQTIGDALELQNSLNIRTDKLRPTRKSPPANNIQNYPTLRQKTKETPSAGEFHPSPILVKTLDLEISPRGPFLNRPRDPTV</sequence>
<keyword evidence="3" id="KW-1185">Reference proteome</keyword>